<evidence type="ECO:0000313" key="3">
    <source>
        <dbReference type="EMBL" id="AXY94645.1"/>
    </source>
</evidence>
<sequence length="110" mass="11959">MPKFTFVLVIVALAISVQGFPTFEDDVAAAAASGDWAKVHEILRKNFASSFGQNTMTDVRNLKPQNGGHVFAEAKSTFEHSSNINGKSSHERGGHEVVNNDGKVSEWDLN</sequence>
<name>A0A455LAM2_CYDPO</name>
<gene>
    <name evidence="3" type="primary">Sn3</name>
</gene>
<proteinExistence type="evidence at transcript level"/>
<protein>
    <submittedName>
        <fullName evidence="3">Seroin transcript 3</fullName>
    </submittedName>
</protein>
<feature type="region of interest" description="Disordered" evidence="1">
    <location>
        <begin position="79"/>
        <end position="110"/>
    </location>
</feature>
<feature type="chain" id="PRO_5019812038" evidence="2">
    <location>
        <begin position="20"/>
        <end position="110"/>
    </location>
</feature>
<accession>A0A455LAM2</accession>
<evidence type="ECO:0000256" key="2">
    <source>
        <dbReference type="SAM" id="SignalP"/>
    </source>
</evidence>
<dbReference type="EMBL" id="MG649320">
    <property type="protein sequence ID" value="AXY94645.1"/>
    <property type="molecule type" value="mRNA"/>
</dbReference>
<evidence type="ECO:0000256" key="1">
    <source>
        <dbReference type="SAM" id="MobiDB-lite"/>
    </source>
</evidence>
<organism evidence="3">
    <name type="scientific">Cydia pomonella</name>
    <name type="common">Codling moth</name>
    <dbReference type="NCBI Taxonomy" id="82600"/>
    <lineage>
        <taxon>Eukaryota</taxon>
        <taxon>Metazoa</taxon>
        <taxon>Ecdysozoa</taxon>
        <taxon>Arthropoda</taxon>
        <taxon>Hexapoda</taxon>
        <taxon>Insecta</taxon>
        <taxon>Pterygota</taxon>
        <taxon>Neoptera</taxon>
        <taxon>Endopterygota</taxon>
        <taxon>Lepidoptera</taxon>
        <taxon>Glossata</taxon>
        <taxon>Ditrysia</taxon>
        <taxon>Tortricoidea</taxon>
        <taxon>Tortricidae</taxon>
        <taxon>Olethreutinae</taxon>
        <taxon>Grapholitini</taxon>
        <taxon>Cydia</taxon>
    </lineage>
</organism>
<feature type="signal peptide" evidence="2">
    <location>
        <begin position="1"/>
        <end position="19"/>
    </location>
</feature>
<reference evidence="3" key="1">
    <citation type="submission" date="2017-12" db="EMBL/GenBank/DDBJ databases">
        <title>Several types of seroins are common silk components.</title>
        <authorList>
            <person name="Zurovec M."/>
            <person name="Kucerova L."/>
            <person name="Kludkiewicz B."/>
            <person name="Strnad H."/>
            <person name="Sehnal F."/>
        </authorList>
    </citation>
    <scope>NUCLEOTIDE SEQUENCE</scope>
    <source>
        <tissue evidence="3">Larval silk glands</tissue>
    </source>
</reference>
<dbReference type="AlphaFoldDB" id="A0A455LAM2"/>
<keyword evidence="2" id="KW-0732">Signal</keyword>